<accession>A0A3N0YMJ9</accession>
<reference evidence="2 3" key="1">
    <citation type="submission" date="2018-10" db="EMBL/GenBank/DDBJ databases">
        <title>Genome assembly for a Yunnan-Guizhou Plateau 3E fish, Anabarilius grahami (Regan), and its evolutionary and genetic applications.</title>
        <authorList>
            <person name="Jiang W."/>
        </authorList>
    </citation>
    <scope>NUCLEOTIDE SEQUENCE [LARGE SCALE GENOMIC DNA]</scope>
    <source>
        <strain evidence="2">AG-KIZ</strain>
        <tissue evidence="2">Muscle</tissue>
    </source>
</reference>
<proteinExistence type="predicted"/>
<protein>
    <submittedName>
        <fullName evidence="2">Uncharacterized protein</fullName>
    </submittedName>
</protein>
<name>A0A3N0YMJ9_ANAGA</name>
<dbReference type="AlphaFoldDB" id="A0A3N0YMJ9"/>
<dbReference type="EMBL" id="RJVU01036174">
    <property type="protein sequence ID" value="ROL46958.1"/>
    <property type="molecule type" value="Genomic_DNA"/>
</dbReference>
<feature type="region of interest" description="Disordered" evidence="1">
    <location>
        <begin position="133"/>
        <end position="153"/>
    </location>
</feature>
<feature type="compositionally biased region" description="Basic and acidic residues" evidence="1">
    <location>
        <begin position="134"/>
        <end position="153"/>
    </location>
</feature>
<organism evidence="2 3">
    <name type="scientific">Anabarilius grahami</name>
    <name type="common">Kanglang fish</name>
    <name type="synonym">Barilius grahami</name>
    <dbReference type="NCBI Taxonomy" id="495550"/>
    <lineage>
        <taxon>Eukaryota</taxon>
        <taxon>Metazoa</taxon>
        <taxon>Chordata</taxon>
        <taxon>Craniata</taxon>
        <taxon>Vertebrata</taxon>
        <taxon>Euteleostomi</taxon>
        <taxon>Actinopterygii</taxon>
        <taxon>Neopterygii</taxon>
        <taxon>Teleostei</taxon>
        <taxon>Ostariophysi</taxon>
        <taxon>Cypriniformes</taxon>
        <taxon>Xenocyprididae</taxon>
        <taxon>Xenocypridinae</taxon>
        <taxon>Xenocypridinae incertae sedis</taxon>
        <taxon>Anabarilius</taxon>
    </lineage>
</organism>
<comment type="caution">
    <text evidence="2">The sequence shown here is derived from an EMBL/GenBank/DDBJ whole genome shotgun (WGS) entry which is preliminary data.</text>
</comment>
<sequence length="190" mass="21335">MYFCHEEPWLAWGIGEQTLKGLGYSSSSSARAQREDGYRKLIPVQRVCVCRVCVCEPEVSGCGVDGLPPYIFPDVVLLKHWLSGVEQTRDERGDDSKIKRRTGRTHRCQGCACLPTLPVGVLQHPLLPTATVEKQAHERRSAIDTPPSRERAREGWMDGWIDGGMSKVAKAGVWHRTNTIHQPLYKQSRA</sequence>
<dbReference type="Proteomes" id="UP000281406">
    <property type="component" value="Unassembled WGS sequence"/>
</dbReference>
<gene>
    <name evidence="2" type="ORF">DPX16_20610</name>
</gene>
<evidence type="ECO:0000256" key="1">
    <source>
        <dbReference type="SAM" id="MobiDB-lite"/>
    </source>
</evidence>
<evidence type="ECO:0000313" key="3">
    <source>
        <dbReference type="Proteomes" id="UP000281406"/>
    </source>
</evidence>
<evidence type="ECO:0000313" key="2">
    <source>
        <dbReference type="EMBL" id="ROL46958.1"/>
    </source>
</evidence>
<keyword evidence="3" id="KW-1185">Reference proteome</keyword>